<dbReference type="PIRSF" id="PIRSF004491">
    <property type="entry name" value="FAD_Synth"/>
    <property type="match status" value="1"/>
</dbReference>
<organism evidence="17 18">
    <name type="scientific">Clostridium acidisoli DSM 12555</name>
    <dbReference type="NCBI Taxonomy" id="1121291"/>
    <lineage>
        <taxon>Bacteria</taxon>
        <taxon>Bacillati</taxon>
        <taxon>Bacillota</taxon>
        <taxon>Clostridia</taxon>
        <taxon>Eubacteriales</taxon>
        <taxon>Clostridiaceae</taxon>
        <taxon>Clostridium</taxon>
    </lineage>
</organism>
<dbReference type="FunFam" id="2.40.30.30:FF:000003">
    <property type="entry name" value="Riboflavin biosynthesis protein"/>
    <property type="match status" value="1"/>
</dbReference>
<name>A0A1W1XCT4_9CLOT</name>
<dbReference type="GO" id="GO:0009398">
    <property type="term" value="P:FMN biosynthetic process"/>
    <property type="evidence" value="ECO:0007669"/>
    <property type="project" value="UniProtKB-UniRule"/>
</dbReference>
<dbReference type="Gene3D" id="2.40.30.30">
    <property type="entry name" value="Riboflavin kinase-like"/>
    <property type="match status" value="1"/>
</dbReference>
<gene>
    <name evidence="17" type="ORF">SAMN02745134_01421</name>
</gene>
<reference evidence="17 18" key="1">
    <citation type="submission" date="2017-04" db="EMBL/GenBank/DDBJ databases">
        <authorList>
            <person name="Afonso C.L."/>
            <person name="Miller P.J."/>
            <person name="Scott M.A."/>
            <person name="Spackman E."/>
            <person name="Goraichik I."/>
            <person name="Dimitrov K.M."/>
            <person name="Suarez D.L."/>
            <person name="Swayne D.E."/>
        </authorList>
    </citation>
    <scope>NUCLEOTIDE SEQUENCE [LARGE SCALE GENOMIC DNA]</scope>
    <source>
        <strain evidence="17 18">DSM 12555</strain>
    </source>
</reference>
<proteinExistence type="inferred from homology"/>
<comment type="catalytic activity">
    <reaction evidence="13 15">
        <text>riboflavin + ATP = FMN + ADP + H(+)</text>
        <dbReference type="Rhea" id="RHEA:14357"/>
        <dbReference type="ChEBI" id="CHEBI:15378"/>
        <dbReference type="ChEBI" id="CHEBI:30616"/>
        <dbReference type="ChEBI" id="CHEBI:57986"/>
        <dbReference type="ChEBI" id="CHEBI:58210"/>
        <dbReference type="ChEBI" id="CHEBI:456216"/>
        <dbReference type="EC" id="2.7.1.26"/>
    </reaction>
</comment>
<feature type="domain" description="Riboflavin kinase" evidence="16">
    <location>
        <begin position="180"/>
        <end position="306"/>
    </location>
</feature>
<evidence type="ECO:0000256" key="14">
    <source>
        <dbReference type="ARBA" id="ARBA00049494"/>
    </source>
</evidence>
<dbReference type="GO" id="GO:0009231">
    <property type="term" value="P:riboflavin biosynthetic process"/>
    <property type="evidence" value="ECO:0007669"/>
    <property type="project" value="InterPro"/>
</dbReference>
<evidence type="ECO:0000256" key="9">
    <source>
        <dbReference type="ARBA" id="ARBA00022777"/>
    </source>
</evidence>
<keyword evidence="4 15" id="KW-0285">Flavoprotein</keyword>
<dbReference type="EMBL" id="FWXH01000003">
    <property type="protein sequence ID" value="SMC21703.1"/>
    <property type="molecule type" value="Genomic_DNA"/>
</dbReference>
<dbReference type="PANTHER" id="PTHR22749">
    <property type="entry name" value="RIBOFLAVIN KINASE/FMN ADENYLYLTRANSFERASE"/>
    <property type="match status" value="1"/>
</dbReference>
<dbReference type="EC" id="2.7.7.2" evidence="15"/>
<dbReference type="OrthoDB" id="9803667at2"/>
<dbReference type="GO" id="GO:0003919">
    <property type="term" value="F:FMN adenylyltransferase activity"/>
    <property type="evidence" value="ECO:0007669"/>
    <property type="project" value="UniProtKB-UniRule"/>
</dbReference>
<keyword evidence="9 15" id="KW-0418">Kinase</keyword>
<dbReference type="GO" id="GO:0006747">
    <property type="term" value="P:FAD biosynthetic process"/>
    <property type="evidence" value="ECO:0007669"/>
    <property type="project" value="UniProtKB-UniRule"/>
</dbReference>
<evidence type="ECO:0000256" key="3">
    <source>
        <dbReference type="ARBA" id="ARBA00005201"/>
    </source>
</evidence>
<dbReference type="NCBIfam" id="NF004162">
    <property type="entry name" value="PRK05627.1-5"/>
    <property type="match status" value="1"/>
</dbReference>
<evidence type="ECO:0000256" key="12">
    <source>
        <dbReference type="ARBA" id="ARBA00023268"/>
    </source>
</evidence>
<keyword evidence="6 15" id="KW-0808">Transferase</keyword>
<dbReference type="InterPro" id="IPR014729">
    <property type="entry name" value="Rossmann-like_a/b/a_fold"/>
</dbReference>
<dbReference type="CDD" id="cd02064">
    <property type="entry name" value="FAD_synthetase_N"/>
    <property type="match status" value="1"/>
</dbReference>
<evidence type="ECO:0000256" key="2">
    <source>
        <dbReference type="ARBA" id="ARBA00004726"/>
    </source>
</evidence>
<evidence type="ECO:0000256" key="10">
    <source>
        <dbReference type="ARBA" id="ARBA00022827"/>
    </source>
</evidence>
<accession>A0A1W1XCT4</accession>
<dbReference type="EC" id="2.7.1.26" evidence="15"/>
<keyword evidence="18" id="KW-1185">Reference proteome</keyword>
<dbReference type="InterPro" id="IPR002606">
    <property type="entry name" value="Riboflavin_kinase_bac"/>
</dbReference>
<evidence type="ECO:0000256" key="5">
    <source>
        <dbReference type="ARBA" id="ARBA00022643"/>
    </source>
</evidence>
<evidence type="ECO:0000313" key="17">
    <source>
        <dbReference type="EMBL" id="SMC21703.1"/>
    </source>
</evidence>
<keyword evidence="11 15" id="KW-0067">ATP-binding</keyword>
<evidence type="ECO:0000313" key="18">
    <source>
        <dbReference type="Proteomes" id="UP000192468"/>
    </source>
</evidence>
<sequence>MVINDNFNIKLKDKTFIALGSFDGLHLGHLALINKAIELAKINNVKSMVNTFVNHPLSIIDNTKVPKLIMSNETKIEILEDIGIDIINFMTFDENFKDMSPEDYILNLINHYNAIGFVVGFNHRFGSKNKGDVELLKELSIKYNFNLHIVEPVKYSDETISSTRIREKIASGNVECGNKMLFRPFMLNGKVVEGKKIGSTVLGFPTANLEYNDKFILPRQGVYYSGVKYKNKLYKGITSIGTNPTIEGINKLTIETYILDFNLNIYGETIELYFFNRIRGMIKFNSLGELIAQMEKDKNFAKEQNLEI</sequence>
<dbReference type="FunFam" id="3.40.50.620:FF:000021">
    <property type="entry name" value="Riboflavin biosynthesis protein"/>
    <property type="match status" value="1"/>
</dbReference>
<dbReference type="SMART" id="SM00904">
    <property type="entry name" value="Flavokinase"/>
    <property type="match status" value="1"/>
</dbReference>
<evidence type="ECO:0000256" key="1">
    <source>
        <dbReference type="ARBA" id="ARBA00002121"/>
    </source>
</evidence>
<dbReference type="GO" id="GO:0005524">
    <property type="term" value="F:ATP binding"/>
    <property type="evidence" value="ECO:0007669"/>
    <property type="project" value="UniProtKB-UniRule"/>
</dbReference>
<comment type="function">
    <text evidence="1">Catalyzes the phosphorylation of riboflavin to FMN followed by the adenylation of FMN to FAD.</text>
</comment>
<evidence type="ECO:0000256" key="11">
    <source>
        <dbReference type="ARBA" id="ARBA00022840"/>
    </source>
</evidence>
<dbReference type="RefSeq" id="WP_084114909.1">
    <property type="nucleotide sequence ID" value="NZ_FWXH01000003.1"/>
</dbReference>
<evidence type="ECO:0000256" key="7">
    <source>
        <dbReference type="ARBA" id="ARBA00022695"/>
    </source>
</evidence>
<dbReference type="InterPro" id="IPR015864">
    <property type="entry name" value="FAD_synthase"/>
</dbReference>
<comment type="similarity">
    <text evidence="15">Belongs to the ribF family.</text>
</comment>
<dbReference type="AlphaFoldDB" id="A0A1W1XCT4"/>
<dbReference type="PANTHER" id="PTHR22749:SF6">
    <property type="entry name" value="RIBOFLAVIN KINASE"/>
    <property type="match status" value="1"/>
</dbReference>
<dbReference type="Proteomes" id="UP000192468">
    <property type="component" value="Unassembled WGS sequence"/>
</dbReference>
<keyword evidence="7 15" id="KW-0548">Nucleotidyltransferase</keyword>
<keyword evidence="12" id="KW-0511">Multifunctional enzyme</keyword>
<keyword evidence="5 15" id="KW-0288">FMN</keyword>
<evidence type="ECO:0000256" key="13">
    <source>
        <dbReference type="ARBA" id="ARBA00047880"/>
    </source>
</evidence>
<dbReference type="SUPFAM" id="SSF82114">
    <property type="entry name" value="Riboflavin kinase-like"/>
    <property type="match status" value="1"/>
</dbReference>
<dbReference type="UniPathway" id="UPA00276">
    <property type="reaction ID" value="UER00406"/>
</dbReference>
<comment type="pathway">
    <text evidence="3 15">Cofactor biosynthesis; FMN biosynthesis; FMN from riboflavin (ATP route): step 1/1.</text>
</comment>
<dbReference type="STRING" id="1121291.SAMN02745134_01421"/>
<evidence type="ECO:0000256" key="4">
    <source>
        <dbReference type="ARBA" id="ARBA00022630"/>
    </source>
</evidence>
<dbReference type="SUPFAM" id="SSF52374">
    <property type="entry name" value="Nucleotidylyl transferase"/>
    <property type="match status" value="1"/>
</dbReference>
<dbReference type="InterPro" id="IPR023468">
    <property type="entry name" value="Riboflavin_kinase"/>
</dbReference>
<protein>
    <recommendedName>
        <fullName evidence="15">Riboflavin biosynthesis protein</fullName>
    </recommendedName>
    <domain>
        <recommendedName>
            <fullName evidence="15">Riboflavin kinase</fullName>
            <ecNumber evidence="15">2.7.1.26</ecNumber>
        </recommendedName>
        <alternativeName>
            <fullName evidence="15">Flavokinase</fullName>
        </alternativeName>
    </domain>
    <domain>
        <recommendedName>
            <fullName evidence="15">FMN adenylyltransferase</fullName>
            <ecNumber evidence="15">2.7.7.2</ecNumber>
        </recommendedName>
        <alternativeName>
            <fullName evidence="15">FAD pyrophosphorylase</fullName>
        </alternativeName>
        <alternativeName>
            <fullName evidence="15">FAD synthase</fullName>
        </alternativeName>
    </domain>
</protein>
<evidence type="ECO:0000256" key="6">
    <source>
        <dbReference type="ARBA" id="ARBA00022679"/>
    </source>
</evidence>
<comment type="catalytic activity">
    <reaction evidence="14 15">
        <text>FMN + ATP + H(+) = FAD + diphosphate</text>
        <dbReference type="Rhea" id="RHEA:17237"/>
        <dbReference type="ChEBI" id="CHEBI:15378"/>
        <dbReference type="ChEBI" id="CHEBI:30616"/>
        <dbReference type="ChEBI" id="CHEBI:33019"/>
        <dbReference type="ChEBI" id="CHEBI:57692"/>
        <dbReference type="ChEBI" id="CHEBI:58210"/>
        <dbReference type="EC" id="2.7.7.2"/>
    </reaction>
</comment>
<dbReference type="Gene3D" id="3.40.50.620">
    <property type="entry name" value="HUPs"/>
    <property type="match status" value="1"/>
</dbReference>
<dbReference type="NCBIfam" id="TIGR00083">
    <property type="entry name" value="ribF"/>
    <property type="match status" value="1"/>
</dbReference>
<dbReference type="Pfam" id="PF06574">
    <property type="entry name" value="FAD_syn"/>
    <property type="match status" value="1"/>
</dbReference>
<dbReference type="GO" id="GO:0008531">
    <property type="term" value="F:riboflavin kinase activity"/>
    <property type="evidence" value="ECO:0007669"/>
    <property type="project" value="UniProtKB-UniRule"/>
</dbReference>
<evidence type="ECO:0000256" key="8">
    <source>
        <dbReference type="ARBA" id="ARBA00022741"/>
    </source>
</evidence>
<dbReference type="UniPathway" id="UPA00277">
    <property type="reaction ID" value="UER00407"/>
</dbReference>
<keyword evidence="8 15" id="KW-0547">Nucleotide-binding</keyword>
<comment type="pathway">
    <text evidence="2 15">Cofactor biosynthesis; FAD biosynthesis; FAD from FMN: step 1/1.</text>
</comment>
<evidence type="ECO:0000256" key="15">
    <source>
        <dbReference type="PIRNR" id="PIRNR004491"/>
    </source>
</evidence>
<evidence type="ECO:0000259" key="16">
    <source>
        <dbReference type="SMART" id="SM00904"/>
    </source>
</evidence>
<keyword evidence="10 15" id="KW-0274">FAD</keyword>
<dbReference type="InterPro" id="IPR015865">
    <property type="entry name" value="Riboflavin_kinase_bac/euk"/>
</dbReference>
<dbReference type="InterPro" id="IPR023465">
    <property type="entry name" value="Riboflavin_kinase_dom_sf"/>
</dbReference>
<dbReference type="Pfam" id="PF01687">
    <property type="entry name" value="Flavokinase"/>
    <property type="match status" value="1"/>
</dbReference>